<dbReference type="AlphaFoldDB" id="A0A9Q4C4Y6"/>
<evidence type="ECO:0000313" key="1">
    <source>
        <dbReference type="EMBL" id="MCX2819927.1"/>
    </source>
</evidence>
<dbReference type="PANTHER" id="PTHR39186">
    <property type="entry name" value="DUF2071 FAMILY PROTEIN"/>
    <property type="match status" value="1"/>
</dbReference>
<dbReference type="InterPro" id="IPR023375">
    <property type="entry name" value="ADC_dom_sf"/>
</dbReference>
<sequence length="230" mass="25539">MNVLSMRWEDLLFAHWRVEPGTVEANLPGGFEVDTYDGAAWLGVVPFVMRNIRPRGTPRCLGLDFAELNLRTYVRVGGERGVYFFSLDADDILGVTGARLGYDLPYYRAKTDVDTGDGEIRFGSSRRDPRAPSAEFDATYSPKGEGFVVDEGSLAEFLTERYAFFVASGDGVVRGEISHPRWRLYDADAEFRTNTLFDANGFGKPDGDPHLLYGEGIDVTASVPRRMSSV</sequence>
<dbReference type="Gene3D" id="2.40.400.10">
    <property type="entry name" value="Acetoacetate decarboxylase-like"/>
    <property type="match status" value="1"/>
</dbReference>
<dbReference type="InterPro" id="IPR018644">
    <property type="entry name" value="DUF2071"/>
</dbReference>
<accession>A0A9Q4C4Y6</accession>
<protein>
    <submittedName>
        <fullName evidence="1">DUF2071 domain-containing protein</fullName>
    </submittedName>
</protein>
<proteinExistence type="predicted"/>
<dbReference type="SUPFAM" id="SSF160104">
    <property type="entry name" value="Acetoacetate decarboxylase-like"/>
    <property type="match status" value="1"/>
</dbReference>
<keyword evidence="2" id="KW-1185">Reference proteome</keyword>
<reference evidence="1" key="1">
    <citation type="submission" date="2022-09" db="EMBL/GenBank/DDBJ databases">
        <title>Haloadaptaus new haloarchaeum isolated from saline soil.</title>
        <authorList>
            <person name="Duran-Viseras A."/>
            <person name="Sanchez-Porro C."/>
            <person name="Ventosa A."/>
        </authorList>
    </citation>
    <scope>NUCLEOTIDE SEQUENCE</scope>
    <source>
        <strain evidence="1">F3-133</strain>
    </source>
</reference>
<evidence type="ECO:0000313" key="2">
    <source>
        <dbReference type="Proteomes" id="UP001149411"/>
    </source>
</evidence>
<organism evidence="1 2">
    <name type="scientific">Halorutilus salinus</name>
    <dbReference type="NCBI Taxonomy" id="2487751"/>
    <lineage>
        <taxon>Archaea</taxon>
        <taxon>Methanobacteriati</taxon>
        <taxon>Methanobacteriota</taxon>
        <taxon>Stenosarchaea group</taxon>
        <taxon>Halobacteria</taxon>
        <taxon>Halorutilales</taxon>
        <taxon>Halorutilaceae</taxon>
        <taxon>Halorutilus</taxon>
    </lineage>
</organism>
<comment type="caution">
    <text evidence="1">The sequence shown here is derived from an EMBL/GenBank/DDBJ whole genome shotgun (WGS) entry which is preliminary data.</text>
</comment>
<dbReference type="PANTHER" id="PTHR39186:SF1">
    <property type="entry name" value="DUF2071 DOMAIN-CONTAINING PROTEIN"/>
    <property type="match status" value="1"/>
</dbReference>
<name>A0A9Q4C4Y6_9EURY</name>
<dbReference type="EMBL" id="RKLV01000014">
    <property type="protein sequence ID" value="MCX2819927.1"/>
    <property type="molecule type" value="Genomic_DNA"/>
</dbReference>
<dbReference type="Proteomes" id="UP001149411">
    <property type="component" value="Unassembled WGS sequence"/>
</dbReference>
<dbReference type="RefSeq" id="WP_266088689.1">
    <property type="nucleotide sequence ID" value="NZ_RKLV01000014.1"/>
</dbReference>
<dbReference type="Pfam" id="PF09844">
    <property type="entry name" value="DUF2071"/>
    <property type="match status" value="1"/>
</dbReference>
<gene>
    <name evidence="1" type="ORF">EGH25_11250</name>
</gene>